<proteinExistence type="predicted"/>
<name>A0A5N7BGN2_9EURO</name>
<accession>A0A5N7BGN2</accession>
<dbReference type="Proteomes" id="UP000326198">
    <property type="component" value="Unassembled WGS sequence"/>
</dbReference>
<organism evidence="1 2">
    <name type="scientific">Aspergillus bertholletiae</name>
    <dbReference type="NCBI Taxonomy" id="1226010"/>
    <lineage>
        <taxon>Eukaryota</taxon>
        <taxon>Fungi</taxon>
        <taxon>Dikarya</taxon>
        <taxon>Ascomycota</taxon>
        <taxon>Pezizomycotina</taxon>
        <taxon>Eurotiomycetes</taxon>
        <taxon>Eurotiomycetidae</taxon>
        <taxon>Eurotiales</taxon>
        <taxon>Aspergillaceae</taxon>
        <taxon>Aspergillus</taxon>
        <taxon>Aspergillus subgen. Circumdati</taxon>
    </lineage>
</organism>
<sequence>MRSLHLQSERVSVYLSGWVLCPSQGRSNLCWSHGQWSGLIAVRLKHRDRSQTGVAEAQTICGGMLTLGDRIGGRSNTITWSGIFLAQTVKDKSLSCPEAHIISPRLTFKYTRTHEFIDKSKNIEVNSRTTAFCSEDPRIFRWLGPWRNAGASTNGRGPPRSG</sequence>
<dbReference type="AlphaFoldDB" id="A0A5N7BGN2"/>
<dbReference type="EMBL" id="ML736175">
    <property type="protein sequence ID" value="KAE8380943.1"/>
    <property type="molecule type" value="Genomic_DNA"/>
</dbReference>
<protein>
    <submittedName>
        <fullName evidence="1">Uncharacterized protein</fullName>
    </submittedName>
</protein>
<gene>
    <name evidence="1" type="ORF">BDV26DRAFT_256167</name>
</gene>
<keyword evidence="2" id="KW-1185">Reference proteome</keyword>
<evidence type="ECO:0000313" key="1">
    <source>
        <dbReference type="EMBL" id="KAE8380943.1"/>
    </source>
</evidence>
<evidence type="ECO:0000313" key="2">
    <source>
        <dbReference type="Proteomes" id="UP000326198"/>
    </source>
</evidence>
<reference evidence="1 2" key="1">
    <citation type="submission" date="2019-04" db="EMBL/GenBank/DDBJ databases">
        <title>Friends and foes A comparative genomics studyof 23 Aspergillus species from section Flavi.</title>
        <authorList>
            <consortium name="DOE Joint Genome Institute"/>
            <person name="Kjaerbolling I."/>
            <person name="Vesth T."/>
            <person name="Frisvad J.C."/>
            <person name="Nybo J.L."/>
            <person name="Theobald S."/>
            <person name="Kildgaard S."/>
            <person name="Isbrandt T."/>
            <person name="Kuo A."/>
            <person name="Sato A."/>
            <person name="Lyhne E.K."/>
            <person name="Kogle M.E."/>
            <person name="Wiebenga A."/>
            <person name="Kun R.S."/>
            <person name="Lubbers R.J."/>
            <person name="Makela M.R."/>
            <person name="Barry K."/>
            <person name="Chovatia M."/>
            <person name="Clum A."/>
            <person name="Daum C."/>
            <person name="Haridas S."/>
            <person name="He G."/>
            <person name="LaButti K."/>
            <person name="Lipzen A."/>
            <person name="Mondo S."/>
            <person name="Riley R."/>
            <person name="Salamov A."/>
            <person name="Simmons B.A."/>
            <person name="Magnuson J.K."/>
            <person name="Henrissat B."/>
            <person name="Mortensen U.H."/>
            <person name="Larsen T.O."/>
            <person name="Devries R.P."/>
            <person name="Grigoriev I.V."/>
            <person name="Machida M."/>
            <person name="Baker S.E."/>
            <person name="Andersen M.R."/>
        </authorList>
    </citation>
    <scope>NUCLEOTIDE SEQUENCE [LARGE SCALE GENOMIC DNA]</scope>
    <source>
        <strain evidence="1 2">IBT 29228</strain>
    </source>
</reference>